<dbReference type="EMBL" id="QUAH01000004">
    <property type="protein sequence ID" value="RFT16358.1"/>
    <property type="molecule type" value="Genomic_DNA"/>
</dbReference>
<protein>
    <submittedName>
        <fullName evidence="6">ABC-type multidrug transport system, ATPase component</fullName>
    </submittedName>
</protein>
<dbReference type="InterPro" id="IPR027417">
    <property type="entry name" value="P-loop_NTPase"/>
</dbReference>
<dbReference type="PROSITE" id="PS50893">
    <property type="entry name" value="ABC_TRANSPORTER_2"/>
    <property type="match status" value="1"/>
</dbReference>
<keyword evidence="4" id="KW-0812">Transmembrane</keyword>
<feature type="transmembrane region" description="Helical" evidence="4">
    <location>
        <begin position="120"/>
        <end position="145"/>
    </location>
</feature>
<evidence type="ECO:0000256" key="3">
    <source>
        <dbReference type="ARBA" id="ARBA00022840"/>
    </source>
</evidence>
<keyword evidence="4" id="KW-0472">Membrane</keyword>
<dbReference type="SMART" id="SM00382">
    <property type="entry name" value="AAA"/>
    <property type="match status" value="1"/>
</dbReference>
<dbReference type="GO" id="GO:0005524">
    <property type="term" value="F:ATP binding"/>
    <property type="evidence" value="ECO:0007669"/>
    <property type="project" value="UniProtKB-KW"/>
</dbReference>
<sequence length="544" mass="60793">MLWEVAKVTWKKIFRANTISVIVIAAFLLYCLYLIFVARSPEEGAKNMGALFAFLAVLLSGGLVFDEFESRQIDPFLSRVRISSLFWGKLLGLFLLIFMAYVVVGLAALAGLAINGELSSVVYLLRLLGRGLVQAIYFSAAGFFLAGRFRGVINFAAIMVIEVFSLYFSEKYFEMLRYIASGGLDKFQWKTAAWLLVAPVWARPVAWQMALLLAGAAGFILWAFWLFRSRARKKNLVLAGSDEGRVRLRVSGLKMTYSEGFLRRQGKEALRGVDFSIKPGKLTGFLGPNGAGKTTTLRIILDFLKPQAGRVEYFPAQEDGGRKKRPKIGYLQEMASLYLFLTVRETFYFVARNEGLNRKQAAGLAVSLAEKLKLEEHLDRAIKNLSKGTVQKVAFGVATLGQPEFLVFDEPYTGLDPLIMYEIRNLVLELKEKGSTIFLSSHLLPEVEKVCDEVIFINKGKIVCAGEIEKLKTAWRLYQAVKQNPSMGERVKALLQTDVDGKSLGYFTSLELEPLLQDERVAAALKEVPAPDVEKIFLDSVMNS</sequence>
<dbReference type="AlphaFoldDB" id="A0A3E2BNS0"/>
<evidence type="ECO:0000256" key="2">
    <source>
        <dbReference type="ARBA" id="ARBA00022741"/>
    </source>
</evidence>
<comment type="caution">
    <text evidence="6">The sequence shown here is derived from an EMBL/GenBank/DDBJ whole genome shotgun (WGS) entry which is preliminary data.</text>
</comment>
<feature type="transmembrane region" description="Helical" evidence="4">
    <location>
        <begin position="48"/>
        <end position="65"/>
    </location>
</feature>
<dbReference type="SUPFAM" id="SSF52540">
    <property type="entry name" value="P-loop containing nucleoside triphosphate hydrolases"/>
    <property type="match status" value="1"/>
</dbReference>
<organism evidence="6 7">
    <name type="scientific">Candidatus Saccharicenans subterraneus</name>
    <dbReference type="NCBI Taxonomy" id="2508984"/>
    <lineage>
        <taxon>Bacteria</taxon>
        <taxon>Candidatus Aminicenantota</taxon>
        <taxon>Candidatus Aminicenantia</taxon>
        <taxon>Candidatus Aminicenantales</taxon>
        <taxon>Candidatus Saccharicenantaceae</taxon>
        <taxon>Candidatus Saccharicenans</taxon>
    </lineage>
</organism>
<dbReference type="Proteomes" id="UP000257323">
    <property type="component" value="Unassembled WGS sequence"/>
</dbReference>
<keyword evidence="2" id="KW-0547">Nucleotide-binding</keyword>
<dbReference type="GO" id="GO:0016887">
    <property type="term" value="F:ATP hydrolysis activity"/>
    <property type="evidence" value="ECO:0007669"/>
    <property type="project" value="InterPro"/>
</dbReference>
<feature type="domain" description="ABC transporter" evidence="5">
    <location>
        <begin position="248"/>
        <end position="484"/>
    </location>
</feature>
<evidence type="ECO:0000256" key="1">
    <source>
        <dbReference type="ARBA" id="ARBA00022448"/>
    </source>
</evidence>
<evidence type="ECO:0000313" key="6">
    <source>
        <dbReference type="EMBL" id="RFT16358.1"/>
    </source>
</evidence>
<feature type="transmembrane region" description="Helical" evidence="4">
    <location>
        <begin position="152"/>
        <end position="169"/>
    </location>
</feature>
<gene>
    <name evidence="6" type="ORF">OP8BY_1962</name>
</gene>
<evidence type="ECO:0000313" key="7">
    <source>
        <dbReference type="Proteomes" id="UP000257323"/>
    </source>
</evidence>
<dbReference type="Pfam" id="PF00005">
    <property type="entry name" value="ABC_tran"/>
    <property type="match status" value="1"/>
</dbReference>
<dbReference type="PANTHER" id="PTHR42939:SF1">
    <property type="entry name" value="ABC TRANSPORTER ATP-BINDING PROTEIN ALBC-RELATED"/>
    <property type="match status" value="1"/>
</dbReference>
<feature type="transmembrane region" description="Helical" evidence="4">
    <location>
        <begin position="86"/>
        <end position="114"/>
    </location>
</feature>
<dbReference type="InterPro" id="IPR051782">
    <property type="entry name" value="ABC_Transporter_VariousFunc"/>
</dbReference>
<dbReference type="Gene3D" id="3.40.50.300">
    <property type="entry name" value="P-loop containing nucleotide triphosphate hydrolases"/>
    <property type="match status" value="1"/>
</dbReference>
<feature type="transmembrane region" description="Helical" evidence="4">
    <location>
        <begin position="205"/>
        <end position="227"/>
    </location>
</feature>
<feature type="transmembrane region" description="Helical" evidence="4">
    <location>
        <begin position="16"/>
        <end position="36"/>
    </location>
</feature>
<keyword evidence="4" id="KW-1133">Transmembrane helix</keyword>
<keyword evidence="1" id="KW-0813">Transport</keyword>
<reference evidence="6 7" key="1">
    <citation type="submission" date="2018-08" db="EMBL/GenBank/DDBJ databases">
        <title>Genome analysis of the thermophilic bacterium of the candidate phylum Aminicenantes from deep subsurface aquifer revealed its physiology and ecological role.</title>
        <authorList>
            <person name="Kadnikov V.V."/>
            <person name="Mardanov A.V."/>
            <person name="Beletsky A.V."/>
            <person name="Karnachuk O.V."/>
            <person name="Ravin N.V."/>
        </authorList>
    </citation>
    <scope>NUCLEOTIDE SEQUENCE [LARGE SCALE GENOMIC DNA]</scope>
    <source>
        <strain evidence="6">BY38</strain>
    </source>
</reference>
<proteinExistence type="predicted"/>
<evidence type="ECO:0000256" key="4">
    <source>
        <dbReference type="SAM" id="Phobius"/>
    </source>
</evidence>
<accession>A0A3E2BNS0</accession>
<dbReference type="PANTHER" id="PTHR42939">
    <property type="entry name" value="ABC TRANSPORTER ATP-BINDING PROTEIN ALBC-RELATED"/>
    <property type="match status" value="1"/>
</dbReference>
<dbReference type="InterPro" id="IPR003439">
    <property type="entry name" value="ABC_transporter-like_ATP-bd"/>
</dbReference>
<name>A0A3E2BNS0_9BACT</name>
<dbReference type="InterPro" id="IPR003593">
    <property type="entry name" value="AAA+_ATPase"/>
</dbReference>
<evidence type="ECO:0000259" key="5">
    <source>
        <dbReference type="PROSITE" id="PS50893"/>
    </source>
</evidence>
<keyword evidence="3" id="KW-0067">ATP-binding</keyword>